<dbReference type="KEGG" id="kfl:Kfla_5595"/>
<name>D2PNB7_KRIFD</name>
<dbReference type="HOGENOM" id="CLU_2844157_0_0_11"/>
<accession>D2PNB7</accession>
<dbReference type="Proteomes" id="UP000007967">
    <property type="component" value="Chromosome"/>
</dbReference>
<reference evidence="1 2" key="2">
    <citation type="journal article" date="2010" name="Stand. Genomic Sci.">
        <title>Complete genome sequence of Kribbella flavida type strain (IFO 14399).</title>
        <authorList>
            <person name="Pukall R."/>
            <person name="Lapidus A."/>
            <person name="Glavina Del Rio T."/>
            <person name="Copeland A."/>
            <person name="Tice H."/>
            <person name="Cheng J.-F."/>
            <person name="Lucas S."/>
            <person name="Chen F."/>
            <person name="Nolan M."/>
            <person name="LaButti K."/>
            <person name="Pati A."/>
            <person name="Ivanova N."/>
            <person name="Mavrommatis K."/>
            <person name="Mikhailova N."/>
            <person name="Pitluck S."/>
            <person name="Bruce D."/>
            <person name="Goodwin L."/>
            <person name="Land M."/>
            <person name="Hauser L."/>
            <person name="Chang Y.-J."/>
            <person name="Jeffries C.D."/>
            <person name="Chen A."/>
            <person name="Palaniappan K."/>
            <person name="Chain P."/>
            <person name="Rohde M."/>
            <person name="Goeker M."/>
            <person name="Bristow J."/>
            <person name="Eisen J.A."/>
            <person name="Markowitz V."/>
            <person name="Hugenholtz P."/>
            <person name="Kyrpides N.C."/>
            <person name="Klenk H.-P."/>
            <person name="Brettin T."/>
        </authorList>
    </citation>
    <scope>NUCLEOTIDE SEQUENCE [LARGE SCALE GENOMIC DNA]</scope>
    <source>
        <strain evidence="2">DSM 17836 / JCM 10339 / NBRC 14399</strain>
    </source>
</reference>
<evidence type="ECO:0000313" key="2">
    <source>
        <dbReference type="Proteomes" id="UP000007967"/>
    </source>
</evidence>
<dbReference type="AlphaFoldDB" id="D2PNB7"/>
<organism evidence="1 2">
    <name type="scientific">Kribbella flavida (strain DSM 17836 / JCM 10339 / NBRC 14399)</name>
    <dbReference type="NCBI Taxonomy" id="479435"/>
    <lineage>
        <taxon>Bacteria</taxon>
        <taxon>Bacillati</taxon>
        <taxon>Actinomycetota</taxon>
        <taxon>Actinomycetes</taxon>
        <taxon>Propionibacteriales</taxon>
        <taxon>Kribbellaceae</taxon>
        <taxon>Kribbella</taxon>
    </lineage>
</organism>
<reference evidence="2" key="1">
    <citation type="submission" date="2009-09" db="EMBL/GenBank/DDBJ databases">
        <title>The complete genome of Kribbella flavida DSM 17836.</title>
        <authorList>
            <consortium name="US DOE Joint Genome Institute (JGI-PGF)"/>
            <person name="Lucas S."/>
            <person name="Copeland A."/>
            <person name="Lapidus A."/>
            <person name="Glavina del Rio T."/>
            <person name="Dalin E."/>
            <person name="Tice H."/>
            <person name="Bruce D."/>
            <person name="Goodwin L."/>
            <person name="Pitluck S."/>
            <person name="Kyrpides N."/>
            <person name="Mavromatis K."/>
            <person name="Ivanova N."/>
            <person name="Saunders E."/>
            <person name="Brettin T."/>
            <person name="Detter J.C."/>
            <person name="Han C."/>
            <person name="Larimer F."/>
            <person name="Land M."/>
            <person name="Hauser L."/>
            <person name="Markowitz V."/>
            <person name="Cheng J.-F."/>
            <person name="Hugenholtz P."/>
            <person name="Woyke T."/>
            <person name="Wu D."/>
            <person name="Pukall R."/>
            <person name="Klenk H.-P."/>
            <person name="Eisen J.A."/>
        </authorList>
    </citation>
    <scope>NUCLEOTIDE SEQUENCE [LARGE SCALE GENOMIC DNA]</scope>
    <source>
        <strain evidence="2">DSM 17836 / JCM 10339 / NBRC 14399</strain>
    </source>
</reference>
<evidence type="ECO:0000313" key="1">
    <source>
        <dbReference type="EMBL" id="ADB34601.1"/>
    </source>
</evidence>
<protein>
    <submittedName>
        <fullName evidence="1">Uncharacterized protein</fullName>
    </submittedName>
</protein>
<proteinExistence type="predicted"/>
<sequence length="65" mass="7445">MVRCGHGESSFTAAGLEMEEKHAIGTEWRLDVYHHVEANLHWALYQFLGNLCLTVYILRPRVSTS</sequence>
<keyword evidence="2" id="KW-1185">Reference proteome</keyword>
<dbReference type="EMBL" id="CP001736">
    <property type="protein sequence ID" value="ADB34601.1"/>
    <property type="molecule type" value="Genomic_DNA"/>
</dbReference>
<gene>
    <name evidence="1" type="ordered locus">Kfla_5595</name>
</gene>